<dbReference type="Gene3D" id="3.90.230.10">
    <property type="entry name" value="Creatinase/methionine aminopeptidase superfamily"/>
    <property type="match status" value="1"/>
</dbReference>
<dbReference type="InterPro" id="IPR000994">
    <property type="entry name" value="Pept_M24"/>
</dbReference>
<keyword evidence="2" id="KW-0031">Aminopeptidase</keyword>
<name>A0A1I4G1D9_9EURY</name>
<gene>
    <name evidence="2" type="ORF">SAMN04487950_2967</name>
</gene>
<evidence type="ECO:0000259" key="1">
    <source>
        <dbReference type="Pfam" id="PF00557"/>
    </source>
</evidence>
<dbReference type="InterPro" id="IPR050659">
    <property type="entry name" value="Peptidase_M24B"/>
</dbReference>
<dbReference type="STRING" id="553466.SAMN04487950_2967"/>
<dbReference type="InterPro" id="IPR036005">
    <property type="entry name" value="Creatinase/aminopeptidase-like"/>
</dbReference>
<dbReference type="Pfam" id="PF00557">
    <property type="entry name" value="Peptidase_M24"/>
    <property type="match status" value="1"/>
</dbReference>
<protein>
    <submittedName>
        <fullName evidence="2">Xaa-Pro aminopeptidase</fullName>
    </submittedName>
</protein>
<dbReference type="Proteomes" id="UP000199607">
    <property type="component" value="Unassembled WGS sequence"/>
</dbReference>
<reference evidence="3" key="1">
    <citation type="submission" date="2016-10" db="EMBL/GenBank/DDBJ databases">
        <authorList>
            <person name="Varghese N."/>
            <person name="Submissions S."/>
        </authorList>
    </citation>
    <scope>NUCLEOTIDE SEQUENCE [LARGE SCALE GENOMIC DNA]</scope>
    <source>
        <strain evidence="3">CGMCC 1.7738</strain>
    </source>
</reference>
<proteinExistence type="predicted"/>
<evidence type="ECO:0000313" key="2">
    <source>
        <dbReference type="EMBL" id="SFL23549.1"/>
    </source>
</evidence>
<keyword evidence="3" id="KW-1185">Reference proteome</keyword>
<dbReference type="PANTHER" id="PTHR46112:SF2">
    <property type="entry name" value="XAA-PRO AMINOPEPTIDASE P-RELATED"/>
    <property type="match status" value="1"/>
</dbReference>
<evidence type="ECO:0000313" key="3">
    <source>
        <dbReference type="Proteomes" id="UP000199607"/>
    </source>
</evidence>
<organism evidence="2 3">
    <name type="scientific">Halogranum rubrum</name>
    <dbReference type="NCBI Taxonomy" id="553466"/>
    <lineage>
        <taxon>Archaea</taxon>
        <taxon>Methanobacteriati</taxon>
        <taxon>Methanobacteriota</taxon>
        <taxon>Stenosarchaea group</taxon>
        <taxon>Halobacteria</taxon>
        <taxon>Halobacteriales</taxon>
        <taxon>Haloferacaceae</taxon>
    </lineage>
</organism>
<sequence>MPAEPPADYGFLADALDAADADAFVHVGSDADADLRYLTRVSTSSTSSSDYGFVYADGATTLCVSEDARVGAFTGEVRRDSAGDPLGTRVVAVLDGSTVPDGATVLVPRHLPHDTAVYLERAGYAVTSTPAVREQRAMKSEWELDRLRAVQRAAVRGMERARSILREADVRDDVLHWQDAPLSTERLRRQVNATLAAEGVVDVTHTRVRCGPDVSDSSDTPIELRVGVPLVVSLAPRGPHGYYGTLTRTVVVDSDGGWERRAHVGVESARRVALGELEPGESLRWIHSETVAEASSFGLTATPGDRVHGVGLTRREAPSLADDAVVGTVVALEPSATEEEKGTIALSDLAVVTEEGCELLADCSTSLTP</sequence>
<keyword evidence="2" id="KW-0378">Hydrolase</keyword>
<dbReference type="AlphaFoldDB" id="A0A1I4G1D9"/>
<dbReference type="PANTHER" id="PTHR46112">
    <property type="entry name" value="AMINOPEPTIDASE"/>
    <property type="match status" value="1"/>
</dbReference>
<keyword evidence="2" id="KW-0645">Protease</keyword>
<accession>A0A1I4G1D9</accession>
<dbReference type="EMBL" id="FOTC01000003">
    <property type="protein sequence ID" value="SFL23549.1"/>
    <property type="molecule type" value="Genomic_DNA"/>
</dbReference>
<dbReference type="GO" id="GO:0004177">
    <property type="term" value="F:aminopeptidase activity"/>
    <property type="evidence" value="ECO:0007669"/>
    <property type="project" value="UniProtKB-KW"/>
</dbReference>
<dbReference type="CDD" id="cd01066">
    <property type="entry name" value="APP_MetAP"/>
    <property type="match status" value="1"/>
</dbReference>
<dbReference type="SUPFAM" id="SSF55920">
    <property type="entry name" value="Creatinase/aminopeptidase"/>
    <property type="match status" value="1"/>
</dbReference>
<dbReference type="RefSeq" id="WP_089870186.1">
    <property type="nucleotide sequence ID" value="NZ_FOTC01000003.1"/>
</dbReference>
<feature type="domain" description="Peptidase M24" evidence="1">
    <location>
        <begin position="146"/>
        <end position="354"/>
    </location>
</feature>